<dbReference type="PANTHER" id="PTHR30055:SF234">
    <property type="entry name" value="HTH-TYPE TRANSCRIPTIONAL REGULATOR BETI"/>
    <property type="match status" value="1"/>
</dbReference>
<feature type="DNA-binding region" description="H-T-H motif" evidence="4">
    <location>
        <begin position="32"/>
        <end position="51"/>
    </location>
</feature>
<keyword evidence="1" id="KW-0805">Transcription regulation</keyword>
<dbReference type="EMBL" id="CP001630">
    <property type="protein sequence ID" value="ACU37212.1"/>
    <property type="molecule type" value="Genomic_DNA"/>
</dbReference>
<gene>
    <name evidence="6" type="ordered locus">Amir_3306</name>
</gene>
<keyword evidence="7" id="KW-1185">Reference proteome</keyword>
<dbReference type="InterPro" id="IPR001647">
    <property type="entry name" value="HTH_TetR"/>
</dbReference>
<keyword evidence="3" id="KW-0804">Transcription</keyword>
<dbReference type="Pfam" id="PF00440">
    <property type="entry name" value="TetR_N"/>
    <property type="match status" value="1"/>
</dbReference>
<organism evidence="6 7">
    <name type="scientific">Actinosynnema mirum (strain ATCC 29888 / DSM 43827 / JCM 3225 / NBRC 14064 / NCIMB 13271 / NRRL B-12336 / IMRU 3971 / 101)</name>
    <dbReference type="NCBI Taxonomy" id="446462"/>
    <lineage>
        <taxon>Bacteria</taxon>
        <taxon>Bacillati</taxon>
        <taxon>Actinomycetota</taxon>
        <taxon>Actinomycetes</taxon>
        <taxon>Pseudonocardiales</taxon>
        <taxon>Pseudonocardiaceae</taxon>
        <taxon>Actinosynnema</taxon>
    </lineage>
</organism>
<evidence type="ECO:0000256" key="2">
    <source>
        <dbReference type="ARBA" id="ARBA00023125"/>
    </source>
</evidence>
<dbReference type="eggNOG" id="COG1309">
    <property type="taxonomic scope" value="Bacteria"/>
</dbReference>
<dbReference type="RefSeq" id="WP_015802100.1">
    <property type="nucleotide sequence ID" value="NC_013093.1"/>
</dbReference>
<evidence type="ECO:0000256" key="1">
    <source>
        <dbReference type="ARBA" id="ARBA00023015"/>
    </source>
</evidence>
<dbReference type="InterPro" id="IPR050109">
    <property type="entry name" value="HTH-type_TetR-like_transc_reg"/>
</dbReference>
<dbReference type="HOGENOM" id="CLU_087539_3_4_11"/>
<dbReference type="PROSITE" id="PS50977">
    <property type="entry name" value="HTH_TETR_2"/>
    <property type="match status" value="1"/>
</dbReference>
<dbReference type="GO" id="GO:0000976">
    <property type="term" value="F:transcription cis-regulatory region binding"/>
    <property type="evidence" value="ECO:0007669"/>
    <property type="project" value="TreeGrafter"/>
</dbReference>
<evidence type="ECO:0000256" key="4">
    <source>
        <dbReference type="PROSITE-ProRule" id="PRU00335"/>
    </source>
</evidence>
<dbReference type="PRINTS" id="PR00455">
    <property type="entry name" value="HTHTETR"/>
</dbReference>
<dbReference type="Gene3D" id="1.10.357.10">
    <property type="entry name" value="Tetracycline Repressor, domain 2"/>
    <property type="match status" value="1"/>
</dbReference>
<sequence>MTTRPDRRVARSRAALMAAAVDLVAERGAAVPVTDLAEAADVSRQLLYQHFGDRDTLLVAAAADLVRRELLPHLADPRAPRHARLLAVARHFADHRPFYRAVLTGPCAWRLAEALAELFRTLITTEALRAGLGEVDERAARDLAVLISHGTGAIVHDWVVRAEDPLRPEELADRLLTVTSLLTPAPPHP</sequence>
<dbReference type="AlphaFoldDB" id="C6W8W3"/>
<dbReference type="GO" id="GO:0003700">
    <property type="term" value="F:DNA-binding transcription factor activity"/>
    <property type="evidence" value="ECO:0007669"/>
    <property type="project" value="TreeGrafter"/>
</dbReference>
<feature type="domain" description="HTH tetR-type" evidence="5">
    <location>
        <begin position="10"/>
        <end position="69"/>
    </location>
</feature>
<accession>C6W8W3</accession>
<evidence type="ECO:0000259" key="5">
    <source>
        <dbReference type="PROSITE" id="PS50977"/>
    </source>
</evidence>
<dbReference type="Proteomes" id="UP000002213">
    <property type="component" value="Chromosome"/>
</dbReference>
<dbReference type="PANTHER" id="PTHR30055">
    <property type="entry name" value="HTH-TYPE TRANSCRIPTIONAL REGULATOR RUTR"/>
    <property type="match status" value="1"/>
</dbReference>
<name>C6W8W3_ACTMD</name>
<dbReference type="STRING" id="446462.Amir_3306"/>
<dbReference type="SUPFAM" id="SSF46689">
    <property type="entry name" value="Homeodomain-like"/>
    <property type="match status" value="1"/>
</dbReference>
<dbReference type="InterPro" id="IPR009057">
    <property type="entry name" value="Homeodomain-like_sf"/>
</dbReference>
<proteinExistence type="predicted"/>
<keyword evidence="2 4" id="KW-0238">DNA-binding</keyword>
<evidence type="ECO:0000256" key="3">
    <source>
        <dbReference type="ARBA" id="ARBA00023163"/>
    </source>
</evidence>
<dbReference type="KEGG" id="ami:Amir_3306"/>
<reference evidence="6 7" key="1">
    <citation type="journal article" date="2009" name="Stand. Genomic Sci.">
        <title>Complete genome sequence of Actinosynnema mirum type strain (101).</title>
        <authorList>
            <person name="Land M."/>
            <person name="Lapidus A."/>
            <person name="Mayilraj S."/>
            <person name="Chen F."/>
            <person name="Copeland A."/>
            <person name="Del Rio T.G."/>
            <person name="Nolan M."/>
            <person name="Lucas S."/>
            <person name="Tice H."/>
            <person name="Cheng J.F."/>
            <person name="Chertkov O."/>
            <person name="Bruce D."/>
            <person name="Goodwin L."/>
            <person name="Pitluck S."/>
            <person name="Rohde M."/>
            <person name="Goker M."/>
            <person name="Pati A."/>
            <person name="Ivanova N."/>
            <person name="Mavromatis K."/>
            <person name="Chen A."/>
            <person name="Palaniappan K."/>
            <person name="Hauser L."/>
            <person name="Chang Y.J."/>
            <person name="Jeffries C.C."/>
            <person name="Brettin T."/>
            <person name="Detter J.C."/>
            <person name="Han C."/>
            <person name="Chain P."/>
            <person name="Tindall B.J."/>
            <person name="Bristow J."/>
            <person name="Eisen J.A."/>
            <person name="Markowitz V."/>
            <person name="Hugenholtz P."/>
            <person name="Kyrpides N.C."/>
            <person name="Klenk H.P."/>
        </authorList>
    </citation>
    <scope>NUCLEOTIDE SEQUENCE [LARGE SCALE GENOMIC DNA]</scope>
    <source>
        <strain evidence="7">ATCC 29888 / DSM 43827 / JCM 3225 / NBRC 14064 / NCIMB 13271 / NRRL B-12336 / IMRU 3971 / 101</strain>
    </source>
</reference>
<evidence type="ECO:0000313" key="7">
    <source>
        <dbReference type="Proteomes" id="UP000002213"/>
    </source>
</evidence>
<protein>
    <submittedName>
        <fullName evidence="6">Regulatory protein TetR</fullName>
    </submittedName>
</protein>
<evidence type="ECO:0000313" key="6">
    <source>
        <dbReference type="EMBL" id="ACU37212.1"/>
    </source>
</evidence>